<reference evidence="2" key="1">
    <citation type="submission" date="2018-12" db="EMBL/GenBank/DDBJ databases">
        <authorList>
            <person name="Yazar S."/>
        </authorList>
    </citation>
    <scope>NUCLEOTIDE SEQUENCE [LARGE SCALE GENOMIC DNA]</scope>
</reference>
<dbReference type="InterPro" id="IPR052763">
    <property type="entry name" value="DnaJ_C4"/>
</dbReference>
<organism evidence="1 2">
    <name type="scientific">Vombatus ursinus</name>
    <name type="common">Common wombat</name>
    <dbReference type="NCBI Taxonomy" id="29139"/>
    <lineage>
        <taxon>Eukaryota</taxon>
        <taxon>Metazoa</taxon>
        <taxon>Chordata</taxon>
        <taxon>Craniata</taxon>
        <taxon>Vertebrata</taxon>
        <taxon>Euteleostomi</taxon>
        <taxon>Mammalia</taxon>
        <taxon>Metatheria</taxon>
        <taxon>Diprotodontia</taxon>
        <taxon>Vombatidae</taxon>
        <taxon>Vombatus</taxon>
    </lineage>
</organism>
<reference evidence="1" key="2">
    <citation type="submission" date="2025-08" db="UniProtKB">
        <authorList>
            <consortium name="Ensembl"/>
        </authorList>
    </citation>
    <scope>IDENTIFICATION</scope>
</reference>
<dbReference type="PANTHER" id="PTHR44825:SF1">
    <property type="entry name" value="DNAJ HOMOLOG SUBFAMILY C MEMBER 4"/>
    <property type="match status" value="1"/>
</dbReference>
<dbReference type="Ensembl" id="ENSVURT00010012041.1">
    <property type="protein sequence ID" value="ENSVURP00010010617.1"/>
    <property type="gene ID" value="ENSVURG00010008203.1"/>
</dbReference>
<evidence type="ECO:0000313" key="1">
    <source>
        <dbReference type="Ensembl" id="ENSVURP00010010617.1"/>
    </source>
</evidence>
<evidence type="ECO:0000313" key="2">
    <source>
        <dbReference type="Proteomes" id="UP000314987"/>
    </source>
</evidence>
<name>A0A4X2KNB1_VOMUR</name>
<protein>
    <submittedName>
        <fullName evidence="1">Uncharacterized protein</fullName>
    </submittedName>
</protein>
<accession>A0A4X2KNB1</accession>
<dbReference type="Proteomes" id="UP000314987">
    <property type="component" value="Unassembled WGS sequence"/>
</dbReference>
<proteinExistence type="predicted"/>
<reference evidence="1" key="3">
    <citation type="submission" date="2025-09" db="UniProtKB">
        <authorList>
            <consortium name="Ensembl"/>
        </authorList>
    </citation>
    <scope>IDENTIFICATION</scope>
</reference>
<dbReference type="SUPFAM" id="SSF46565">
    <property type="entry name" value="Chaperone J-domain"/>
    <property type="match status" value="1"/>
</dbReference>
<sequence>MPEMPLLCLVPHLCQLCPRCPPSARPLSSTVCLMARHSNYYELLGIHPDASTKEVKGAFFFAKSKELPGEGDRGPVPIWTLVPVCNKVIVSGAQIPNPMFFVPYCASEVYPENDGTVMIVQGESAS</sequence>
<dbReference type="STRING" id="29139.ENSVURP00010010617"/>
<dbReference type="AlphaFoldDB" id="A0A4X2KNB1"/>
<keyword evidence="2" id="KW-1185">Reference proteome</keyword>
<dbReference type="InterPro" id="IPR036869">
    <property type="entry name" value="J_dom_sf"/>
</dbReference>
<dbReference type="PANTHER" id="PTHR44825">
    <property type="match status" value="1"/>
</dbReference>